<organism evidence="7 8">
    <name type="scientific">Caldovatus sediminis</name>
    <dbReference type="NCBI Taxonomy" id="2041189"/>
    <lineage>
        <taxon>Bacteria</taxon>
        <taxon>Pseudomonadati</taxon>
        <taxon>Pseudomonadota</taxon>
        <taxon>Alphaproteobacteria</taxon>
        <taxon>Acetobacterales</taxon>
        <taxon>Roseomonadaceae</taxon>
        <taxon>Caldovatus</taxon>
    </lineage>
</organism>
<gene>
    <name evidence="7" type="primary">ilvB</name>
    <name evidence="7" type="ORF">GCM10010964_25810</name>
</gene>
<dbReference type="Gene3D" id="3.40.50.1220">
    <property type="entry name" value="TPP-binding domain"/>
    <property type="match status" value="1"/>
</dbReference>
<evidence type="ECO:0000256" key="1">
    <source>
        <dbReference type="ARBA" id="ARBA00007812"/>
    </source>
</evidence>
<feature type="domain" description="Thiamine pyrophosphate enzyme TPP-binding" evidence="5">
    <location>
        <begin position="406"/>
        <end position="555"/>
    </location>
</feature>
<dbReference type="Proteomes" id="UP000597507">
    <property type="component" value="Unassembled WGS sequence"/>
</dbReference>
<dbReference type="GO" id="GO:0005948">
    <property type="term" value="C:acetolactate synthase complex"/>
    <property type="evidence" value="ECO:0007669"/>
    <property type="project" value="TreeGrafter"/>
</dbReference>
<evidence type="ECO:0000313" key="8">
    <source>
        <dbReference type="Proteomes" id="UP000597507"/>
    </source>
</evidence>
<dbReference type="GO" id="GO:0050660">
    <property type="term" value="F:flavin adenine dinucleotide binding"/>
    <property type="evidence" value="ECO:0007669"/>
    <property type="project" value="TreeGrafter"/>
</dbReference>
<name>A0A8J2ZC37_9PROT</name>
<dbReference type="RefSeq" id="WP_188900833.1">
    <property type="nucleotide sequence ID" value="NZ_BMKS01000007.1"/>
</dbReference>
<evidence type="ECO:0000259" key="4">
    <source>
        <dbReference type="Pfam" id="PF00205"/>
    </source>
</evidence>
<dbReference type="GO" id="GO:0000287">
    <property type="term" value="F:magnesium ion binding"/>
    <property type="evidence" value="ECO:0007669"/>
    <property type="project" value="InterPro"/>
</dbReference>
<dbReference type="GO" id="GO:0003984">
    <property type="term" value="F:acetolactate synthase activity"/>
    <property type="evidence" value="ECO:0007669"/>
    <property type="project" value="TreeGrafter"/>
</dbReference>
<feature type="domain" description="Thiamine pyrophosphate enzyme N-terminal TPP-binding" evidence="6">
    <location>
        <begin position="16"/>
        <end position="131"/>
    </location>
</feature>
<evidence type="ECO:0000256" key="3">
    <source>
        <dbReference type="RuleBase" id="RU362132"/>
    </source>
</evidence>
<evidence type="ECO:0000259" key="6">
    <source>
        <dbReference type="Pfam" id="PF02776"/>
    </source>
</evidence>
<dbReference type="EMBL" id="BMKS01000007">
    <property type="protein sequence ID" value="GGG36804.1"/>
    <property type="molecule type" value="Genomic_DNA"/>
</dbReference>
<accession>A0A8J2ZC37</accession>
<dbReference type="Pfam" id="PF02776">
    <property type="entry name" value="TPP_enzyme_N"/>
    <property type="match status" value="1"/>
</dbReference>
<dbReference type="AlphaFoldDB" id="A0A8J2ZC37"/>
<evidence type="ECO:0000313" key="7">
    <source>
        <dbReference type="EMBL" id="GGG36804.1"/>
    </source>
</evidence>
<dbReference type="Pfam" id="PF00205">
    <property type="entry name" value="TPP_enzyme_M"/>
    <property type="match status" value="1"/>
</dbReference>
<dbReference type="CDD" id="cd00568">
    <property type="entry name" value="TPP_enzymes"/>
    <property type="match status" value="1"/>
</dbReference>
<dbReference type="GO" id="GO:0009099">
    <property type="term" value="P:L-valine biosynthetic process"/>
    <property type="evidence" value="ECO:0007669"/>
    <property type="project" value="TreeGrafter"/>
</dbReference>
<dbReference type="GO" id="GO:0030976">
    <property type="term" value="F:thiamine pyrophosphate binding"/>
    <property type="evidence" value="ECO:0007669"/>
    <property type="project" value="InterPro"/>
</dbReference>
<comment type="similarity">
    <text evidence="1 3">Belongs to the TPP enzyme family.</text>
</comment>
<dbReference type="InterPro" id="IPR029035">
    <property type="entry name" value="DHS-like_NAD/FAD-binding_dom"/>
</dbReference>
<comment type="caution">
    <text evidence="7">The sequence shown here is derived from an EMBL/GenBank/DDBJ whole genome shotgun (WGS) entry which is preliminary data.</text>
</comment>
<dbReference type="Pfam" id="PF02775">
    <property type="entry name" value="TPP_enzyme_C"/>
    <property type="match status" value="1"/>
</dbReference>
<proteinExistence type="inferred from homology"/>
<dbReference type="InterPro" id="IPR012001">
    <property type="entry name" value="Thiamin_PyroP_enz_TPP-bd_dom"/>
</dbReference>
<evidence type="ECO:0000256" key="2">
    <source>
        <dbReference type="ARBA" id="ARBA00023052"/>
    </source>
</evidence>
<dbReference type="InterPro" id="IPR011766">
    <property type="entry name" value="TPP_enzyme_TPP-bd"/>
</dbReference>
<dbReference type="PANTHER" id="PTHR18968:SF13">
    <property type="entry name" value="ACETOLACTATE SYNTHASE CATALYTIC SUBUNIT, MITOCHONDRIAL"/>
    <property type="match status" value="1"/>
</dbReference>
<dbReference type="PANTHER" id="PTHR18968">
    <property type="entry name" value="THIAMINE PYROPHOSPHATE ENZYMES"/>
    <property type="match status" value="1"/>
</dbReference>
<keyword evidence="2 3" id="KW-0786">Thiamine pyrophosphate</keyword>
<keyword evidence="8" id="KW-1185">Reference proteome</keyword>
<protein>
    <submittedName>
        <fullName evidence="7">Acetolactate synthase</fullName>
    </submittedName>
</protein>
<dbReference type="Gene3D" id="3.40.50.970">
    <property type="match status" value="2"/>
</dbReference>
<dbReference type="InterPro" id="IPR045229">
    <property type="entry name" value="TPP_enz"/>
</dbReference>
<dbReference type="SUPFAM" id="SSF52518">
    <property type="entry name" value="Thiamin diphosphate-binding fold (THDP-binding)"/>
    <property type="match status" value="2"/>
</dbReference>
<evidence type="ECO:0000259" key="5">
    <source>
        <dbReference type="Pfam" id="PF02775"/>
    </source>
</evidence>
<dbReference type="InterPro" id="IPR029061">
    <property type="entry name" value="THDP-binding"/>
</dbReference>
<dbReference type="SUPFAM" id="SSF52467">
    <property type="entry name" value="DHS-like NAD/FAD-binding domain"/>
    <property type="match status" value="1"/>
</dbReference>
<reference evidence="7 8" key="1">
    <citation type="journal article" date="2014" name="Int. J. Syst. Evol. Microbiol.">
        <title>Complete genome sequence of Corynebacterium casei LMG S-19264T (=DSM 44701T), isolated from a smear-ripened cheese.</title>
        <authorList>
            <consortium name="US DOE Joint Genome Institute (JGI-PGF)"/>
            <person name="Walter F."/>
            <person name="Albersmeier A."/>
            <person name="Kalinowski J."/>
            <person name="Ruckert C."/>
        </authorList>
    </citation>
    <scope>NUCLEOTIDE SEQUENCE [LARGE SCALE GENOMIC DNA]</scope>
    <source>
        <strain evidence="7 8">CGMCC 1.16330</strain>
    </source>
</reference>
<sequence>MGGSTGTRPNAAPARMTGGEALARTLAAARVGPMFGMGGFQLLPFYEAVRALGLTHFLINDERTGCFAADAWARVANRPGVCDATLGPGATNLTTALVEALNAGTPMLAIIGGANRDHAGKNMTQEARQAEILRPAAKELIRVESVRRVPELARRALSVATAGRPGPVVLEVPEDVAHGEHEFRPEEFDLPERITRIPAMRARPDAREVERAAAMLARARRPMLLVGGGVHLSQAYAACQRLVEEQGVPLACTMSGKGAIACTHPLNAGLFGRYSRIANDLIAEADLLLVAGCKLGEIATRRFQLLPPEVPVIQLDIVAEEIGRTSRCDIALWGDCAAGLEDLAEAARGARHDRADWAAQVAPRMAAWREGARERLESAERPINLARVIAELNRLMPEDSVLVGDGGFAGHWTGLLYETKRAGRHYVADRGLASIGYGLPGAIGAQLAVGGRRRVAALTGDGGFNMTLGDLETARRAGAAPVILVVNNAASGYVKALQHAMYGAGNYQSSDLVEMDYAAIARAMGCAGIRVEDPDRVADALRAGLANTDTPTVIDLIVTRDPARMLPATDSRTLRVEKGDRPA</sequence>
<dbReference type="GO" id="GO:0009097">
    <property type="term" value="P:isoleucine biosynthetic process"/>
    <property type="evidence" value="ECO:0007669"/>
    <property type="project" value="TreeGrafter"/>
</dbReference>
<dbReference type="InterPro" id="IPR012000">
    <property type="entry name" value="Thiamin_PyroP_enz_cen_dom"/>
</dbReference>
<dbReference type="CDD" id="cd07035">
    <property type="entry name" value="TPP_PYR_POX_like"/>
    <property type="match status" value="1"/>
</dbReference>
<feature type="domain" description="Thiamine pyrophosphate enzyme central" evidence="4">
    <location>
        <begin position="209"/>
        <end position="343"/>
    </location>
</feature>